<reference evidence="8 12" key="3">
    <citation type="submission" date="2019-07" db="EMBL/GenBank/DDBJ databases">
        <title>Comparative genome analysis of staphylococcus lugdunensis shows clonal complex-dependent diversity of the putative virulence factor, ess/type vii locus.</title>
        <authorList>
            <person name="Lebeurre J."/>
            <person name="Dahyot S."/>
            <person name="Diene S."/>
            <person name="Paulay A."/>
            <person name="Aubourg M."/>
            <person name="Argemi X."/>
            <person name="Giard J.-C."/>
            <person name="Tournier I."/>
            <person name="Francois P."/>
            <person name="Pestel-Caron M."/>
        </authorList>
    </citation>
    <scope>NUCLEOTIDE SEQUENCE [LARGE SCALE GENOMIC DNA]</scope>
    <source>
        <strain evidence="8 12">SL13</strain>
    </source>
</reference>
<gene>
    <name evidence="9" type="ORF">EQ812_06410</name>
    <name evidence="8" type="ORF">FO454_02620</name>
    <name evidence="7" type="ORF">HMPREF3225_00008</name>
</gene>
<keyword evidence="2" id="KW-0964">Secreted</keyword>
<dbReference type="RefSeq" id="WP_002460777.1">
    <property type="nucleotide sequence ID" value="NZ_AP021848.1"/>
</dbReference>
<dbReference type="InterPro" id="IPR058086">
    <property type="entry name" value="IsaB"/>
</dbReference>
<organism evidence="9 11">
    <name type="scientific">Staphylococcus lugdunensis</name>
    <dbReference type="NCBI Taxonomy" id="28035"/>
    <lineage>
        <taxon>Bacteria</taxon>
        <taxon>Bacillati</taxon>
        <taxon>Bacillota</taxon>
        <taxon>Bacilli</taxon>
        <taxon>Bacillales</taxon>
        <taxon>Staphylococcaceae</taxon>
        <taxon>Staphylococcus</taxon>
    </lineage>
</organism>
<accession>A0A133QCG0</accession>
<dbReference type="EMBL" id="SCHB01000003">
    <property type="protein sequence ID" value="TBW72603.1"/>
    <property type="molecule type" value="Genomic_DNA"/>
</dbReference>
<comment type="similarity">
    <text evidence="4">Belongs to the IsaB family.</text>
</comment>
<reference evidence="7 10" key="1">
    <citation type="submission" date="2016-01" db="EMBL/GenBank/DDBJ databases">
        <authorList>
            <person name="Mitreva M."/>
            <person name="Pepin K.H."/>
            <person name="Mihindukulasuriya K.A."/>
            <person name="Fulton R."/>
            <person name="Fronick C."/>
            <person name="O'Laughlin M."/>
            <person name="Miner T."/>
            <person name="Herter B."/>
            <person name="Rosa B.A."/>
            <person name="Cordes M."/>
            <person name="Tomlinson C."/>
            <person name="Wollam A."/>
            <person name="Palsikar V.B."/>
            <person name="Mardis E.R."/>
            <person name="Wilson R.K."/>
        </authorList>
    </citation>
    <scope>NUCLEOTIDE SEQUENCE [LARGE SCALE GENOMIC DNA]</scope>
    <source>
        <strain evidence="7 10">MJR7738</strain>
    </source>
</reference>
<dbReference type="Proteomes" id="UP000325462">
    <property type="component" value="Chromosome"/>
</dbReference>
<comment type="subcellular location">
    <subcellularLocation>
        <location evidence="1">Secreted</location>
    </subcellularLocation>
</comment>
<evidence type="ECO:0000256" key="5">
    <source>
        <dbReference type="ARBA" id="ARBA00093792"/>
    </source>
</evidence>
<feature type="chain" id="PRO_5044548491" description="Immunodominant staphylococcal antigen B" evidence="6">
    <location>
        <begin position="24"/>
        <end position="173"/>
    </location>
</feature>
<evidence type="ECO:0000256" key="3">
    <source>
        <dbReference type="ARBA" id="ARBA00022729"/>
    </source>
</evidence>
<dbReference type="STRING" id="28035.B6N84_00820"/>
<evidence type="ECO:0000313" key="12">
    <source>
        <dbReference type="Proteomes" id="UP000325462"/>
    </source>
</evidence>
<evidence type="ECO:0000313" key="10">
    <source>
        <dbReference type="Proteomes" id="UP000070063"/>
    </source>
</evidence>
<dbReference type="Proteomes" id="UP000070063">
    <property type="component" value="Unassembled WGS sequence"/>
</dbReference>
<sequence length="173" mass="18973">MNKMTKLVLSSTLVFGSVLGVNAISTNAQHVSHAAITPYYTYHGYAGYNPSFLLTHEFKNGIKYKNITFNGKKIVPTKGTKTVKLYDQTFSGVTKSGKSASTVSFDVTGKLTTAQLKNAYGKALKKVGPPKPSKKVKAVYDYRPSLETPRVLFTVNHNNRVTHVDITYGSIGY</sequence>
<reference evidence="9 11" key="2">
    <citation type="journal article" date="2019" name="Sci. Transl. Med.">
        <title>Quorum sensing between bacterial species on the skin protects against epidermal injury in atopic dermatitis.</title>
        <authorList>
            <person name="Williams M.R."/>
        </authorList>
    </citation>
    <scope>NUCLEOTIDE SEQUENCE [LARGE SCALE GENOMIC DNA]</scope>
    <source>
        <strain evidence="9 11">E7</strain>
    </source>
</reference>
<evidence type="ECO:0000313" key="8">
    <source>
        <dbReference type="EMBL" id="QEX37870.1"/>
    </source>
</evidence>
<evidence type="ECO:0000313" key="11">
    <source>
        <dbReference type="Proteomes" id="UP000293637"/>
    </source>
</evidence>
<dbReference type="AlphaFoldDB" id="A0A133QCG0"/>
<dbReference type="EMBL" id="LRQI01000002">
    <property type="protein sequence ID" value="KXA40571.1"/>
    <property type="molecule type" value="Genomic_DNA"/>
</dbReference>
<protein>
    <recommendedName>
        <fullName evidence="5">Immunodominant staphylococcal antigen B</fullName>
    </recommendedName>
</protein>
<evidence type="ECO:0000256" key="1">
    <source>
        <dbReference type="ARBA" id="ARBA00004613"/>
    </source>
</evidence>
<evidence type="ECO:0000256" key="4">
    <source>
        <dbReference type="ARBA" id="ARBA00093777"/>
    </source>
</evidence>
<evidence type="ECO:0000256" key="2">
    <source>
        <dbReference type="ARBA" id="ARBA00022525"/>
    </source>
</evidence>
<dbReference type="NCBIfam" id="NF047686">
    <property type="entry name" value="IsaB_fam"/>
    <property type="match status" value="1"/>
</dbReference>
<evidence type="ECO:0000313" key="7">
    <source>
        <dbReference type="EMBL" id="KXA40571.1"/>
    </source>
</evidence>
<proteinExistence type="inferred from homology"/>
<name>A0A133QCG0_STALU</name>
<dbReference type="OMA" id="WYKYNGY"/>
<dbReference type="EMBL" id="CP041722">
    <property type="protein sequence ID" value="QEX37870.1"/>
    <property type="molecule type" value="Genomic_DNA"/>
</dbReference>
<feature type="signal peptide" evidence="6">
    <location>
        <begin position="1"/>
        <end position="23"/>
    </location>
</feature>
<dbReference type="Proteomes" id="UP000293637">
    <property type="component" value="Unassembled WGS sequence"/>
</dbReference>
<dbReference type="eggNOG" id="ENOG5030EVW">
    <property type="taxonomic scope" value="Bacteria"/>
</dbReference>
<evidence type="ECO:0000256" key="6">
    <source>
        <dbReference type="SAM" id="SignalP"/>
    </source>
</evidence>
<evidence type="ECO:0000313" key="9">
    <source>
        <dbReference type="EMBL" id="TBW72603.1"/>
    </source>
</evidence>
<keyword evidence="12" id="KW-1185">Reference proteome</keyword>
<dbReference type="GeneID" id="58090931"/>
<keyword evidence="3 6" id="KW-0732">Signal</keyword>